<dbReference type="EMBL" id="FOVP01000003">
    <property type="protein sequence ID" value="SFN46884.1"/>
    <property type="molecule type" value="Genomic_DNA"/>
</dbReference>
<dbReference type="RefSeq" id="WP_092834240.1">
    <property type="nucleotide sequence ID" value="NZ_FOVP01000003.1"/>
</dbReference>
<dbReference type="STRING" id="1005928.SAMN04487859_10341"/>
<keyword evidence="3" id="KW-1185">Reference proteome</keyword>
<keyword evidence="1" id="KW-0472">Membrane</keyword>
<protein>
    <submittedName>
        <fullName evidence="2">Uncharacterized protein</fullName>
    </submittedName>
</protein>
<keyword evidence="1" id="KW-0812">Transmembrane</keyword>
<reference evidence="3" key="1">
    <citation type="submission" date="2016-10" db="EMBL/GenBank/DDBJ databases">
        <authorList>
            <person name="Varghese N."/>
            <person name="Submissions S."/>
        </authorList>
    </citation>
    <scope>NUCLEOTIDE SEQUENCE [LARGE SCALE GENOMIC DNA]</scope>
    <source>
        <strain evidence="3">DSM 28463</strain>
    </source>
</reference>
<organism evidence="2 3">
    <name type="scientific">Roseovarius lutimaris</name>
    <dbReference type="NCBI Taxonomy" id="1005928"/>
    <lineage>
        <taxon>Bacteria</taxon>
        <taxon>Pseudomonadati</taxon>
        <taxon>Pseudomonadota</taxon>
        <taxon>Alphaproteobacteria</taxon>
        <taxon>Rhodobacterales</taxon>
        <taxon>Roseobacteraceae</taxon>
        <taxon>Roseovarius</taxon>
    </lineage>
</organism>
<proteinExistence type="predicted"/>
<dbReference type="Proteomes" id="UP000198599">
    <property type="component" value="Unassembled WGS sequence"/>
</dbReference>
<feature type="transmembrane region" description="Helical" evidence="1">
    <location>
        <begin position="42"/>
        <end position="59"/>
    </location>
</feature>
<feature type="transmembrane region" description="Helical" evidence="1">
    <location>
        <begin position="18"/>
        <end position="36"/>
    </location>
</feature>
<evidence type="ECO:0000313" key="3">
    <source>
        <dbReference type="Proteomes" id="UP000198599"/>
    </source>
</evidence>
<dbReference type="OrthoDB" id="7862519at2"/>
<name>A0A1I4Z9B0_9RHOB</name>
<gene>
    <name evidence="2" type="ORF">SAMN04487859_10341</name>
</gene>
<keyword evidence="1" id="KW-1133">Transmembrane helix</keyword>
<evidence type="ECO:0000256" key="1">
    <source>
        <dbReference type="SAM" id="Phobius"/>
    </source>
</evidence>
<dbReference type="AlphaFoldDB" id="A0A1I4Z9B0"/>
<evidence type="ECO:0000313" key="2">
    <source>
        <dbReference type="EMBL" id="SFN46884.1"/>
    </source>
</evidence>
<accession>A0A1I4Z9B0</accession>
<sequence length="160" mass="17450">MQDNDVLAVLRASTPRRVIGVLALGSLGVLLLYLALVQPPAMGWQLVMVALGALVIWLAERMWRATARTLELTREGLRSDDGVMIARIADLASVERGVFAFKPSNGFSIRLKSKAPAAWQPGLWWRVGRRIGVGGVTASANAKVMAEIMEDQMNRQSPPD</sequence>